<sequence>MRLKKDLYGLKQAPRAWYSKIDQYFTDHGFRRSKSEPTLYIKTQGQHTLLLCLYVDDFIYTGINTNMIMDFREDMMKTFEMIDLGLMSYFLGIEAR</sequence>
<dbReference type="InterPro" id="IPR013103">
    <property type="entry name" value="RVT_2"/>
</dbReference>
<dbReference type="OMA" id="INTNMIM"/>
<gene>
    <name evidence="2" type="ORF">KK1_012513</name>
</gene>
<feature type="domain" description="Reverse transcriptase Ty1/copia-type" evidence="1">
    <location>
        <begin position="2"/>
        <end position="94"/>
    </location>
</feature>
<accession>A0A151TGW8</accession>
<protein>
    <submittedName>
        <fullName evidence="2">Retrovirus-related Pol polyprotein from transposon TNT 1-94</fullName>
    </submittedName>
</protein>
<evidence type="ECO:0000313" key="2">
    <source>
        <dbReference type="EMBL" id="KYP66226.1"/>
    </source>
</evidence>
<evidence type="ECO:0000313" key="3">
    <source>
        <dbReference type="Proteomes" id="UP000075243"/>
    </source>
</evidence>
<organism evidence="2 3">
    <name type="scientific">Cajanus cajan</name>
    <name type="common">Pigeon pea</name>
    <name type="synonym">Cajanus indicus</name>
    <dbReference type="NCBI Taxonomy" id="3821"/>
    <lineage>
        <taxon>Eukaryota</taxon>
        <taxon>Viridiplantae</taxon>
        <taxon>Streptophyta</taxon>
        <taxon>Embryophyta</taxon>
        <taxon>Tracheophyta</taxon>
        <taxon>Spermatophyta</taxon>
        <taxon>Magnoliopsida</taxon>
        <taxon>eudicotyledons</taxon>
        <taxon>Gunneridae</taxon>
        <taxon>Pentapetalae</taxon>
        <taxon>rosids</taxon>
        <taxon>fabids</taxon>
        <taxon>Fabales</taxon>
        <taxon>Fabaceae</taxon>
        <taxon>Papilionoideae</taxon>
        <taxon>50 kb inversion clade</taxon>
        <taxon>NPAAA clade</taxon>
        <taxon>indigoferoid/millettioid clade</taxon>
        <taxon>Phaseoleae</taxon>
        <taxon>Cajanus</taxon>
    </lineage>
</organism>
<keyword evidence="3" id="KW-1185">Reference proteome</keyword>
<name>A0A151TGW8_CAJCA</name>
<dbReference type="AlphaFoldDB" id="A0A151TGW8"/>
<evidence type="ECO:0000259" key="1">
    <source>
        <dbReference type="Pfam" id="PF07727"/>
    </source>
</evidence>
<proteinExistence type="predicted"/>
<dbReference type="Proteomes" id="UP000075243">
    <property type="component" value="Chromosome 6"/>
</dbReference>
<reference evidence="2 3" key="1">
    <citation type="journal article" date="2012" name="Nat. Biotechnol.">
        <title>Draft genome sequence of pigeonpea (Cajanus cajan), an orphan legume crop of resource-poor farmers.</title>
        <authorList>
            <person name="Varshney R.K."/>
            <person name="Chen W."/>
            <person name="Li Y."/>
            <person name="Bharti A.K."/>
            <person name="Saxena R.K."/>
            <person name="Schlueter J.A."/>
            <person name="Donoghue M.T."/>
            <person name="Azam S."/>
            <person name="Fan G."/>
            <person name="Whaley A.M."/>
            <person name="Farmer A.D."/>
            <person name="Sheridan J."/>
            <person name="Iwata A."/>
            <person name="Tuteja R."/>
            <person name="Penmetsa R.V."/>
            <person name="Wu W."/>
            <person name="Upadhyaya H.D."/>
            <person name="Yang S.P."/>
            <person name="Shah T."/>
            <person name="Saxena K.B."/>
            <person name="Michael T."/>
            <person name="McCombie W.R."/>
            <person name="Yang B."/>
            <person name="Zhang G."/>
            <person name="Yang H."/>
            <person name="Wang J."/>
            <person name="Spillane C."/>
            <person name="Cook D.R."/>
            <person name="May G.D."/>
            <person name="Xu X."/>
            <person name="Jackson S.A."/>
        </authorList>
    </citation>
    <scope>NUCLEOTIDE SEQUENCE [LARGE SCALE GENOMIC DNA]</scope>
    <source>
        <strain evidence="3">cv. Asha</strain>
    </source>
</reference>
<dbReference type="EMBL" id="CM003608">
    <property type="protein sequence ID" value="KYP66226.1"/>
    <property type="molecule type" value="Genomic_DNA"/>
</dbReference>
<dbReference type="Pfam" id="PF07727">
    <property type="entry name" value="RVT_2"/>
    <property type="match status" value="1"/>
</dbReference>
<dbReference type="STRING" id="3821.A0A151TGW8"/>
<dbReference type="Gramene" id="C.cajan_12141.t">
    <property type="protein sequence ID" value="C.cajan_12141.t.cds1"/>
    <property type="gene ID" value="C.cajan_12141"/>
</dbReference>